<reference evidence="4 5" key="1">
    <citation type="journal article" date="2022" name="Cell">
        <title>Repeat-based holocentromeres influence genome architecture and karyotype evolution.</title>
        <authorList>
            <person name="Hofstatter P.G."/>
            <person name="Thangavel G."/>
            <person name="Lux T."/>
            <person name="Neumann P."/>
            <person name="Vondrak T."/>
            <person name="Novak P."/>
            <person name="Zhang M."/>
            <person name="Costa L."/>
            <person name="Castellani M."/>
            <person name="Scott A."/>
            <person name="Toegelov H."/>
            <person name="Fuchs J."/>
            <person name="Mata-Sucre Y."/>
            <person name="Dias Y."/>
            <person name="Vanzela A.L.L."/>
            <person name="Huettel B."/>
            <person name="Almeida C.C.S."/>
            <person name="Simkova H."/>
            <person name="Souza G."/>
            <person name="Pedrosa-Harand A."/>
            <person name="Macas J."/>
            <person name="Mayer K.F.X."/>
            <person name="Houben A."/>
            <person name="Marques A."/>
        </authorList>
    </citation>
    <scope>NUCLEOTIDE SEQUENCE [LARGE SCALE GENOMIC DNA]</scope>
    <source>
        <strain evidence="4">RhyTen1mFocal</strain>
    </source>
</reference>
<dbReference type="InterPro" id="IPR051132">
    <property type="entry name" value="3-5_Exonuclease_domain"/>
</dbReference>
<evidence type="ECO:0000259" key="3">
    <source>
        <dbReference type="SMART" id="SM00474"/>
    </source>
</evidence>
<evidence type="ECO:0000256" key="1">
    <source>
        <dbReference type="ARBA" id="ARBA00022722"/>
    </source>
</evidence>
<dbReference type="PANTHER" id="PTHR13620">
    <property type="entry name" value="3-5 EXONUCLEASE"/>
    <property type="match status" value="1"/>
</dbReference>
<dbReference type="PANTHER" id="PTHR13620:SF105">
    <property type="entry name" value="OS01G0737700 PROTEIN"/>
    <property type="match status" value="1"/>
</dbReference>
<dbReference type="GO" id="GO:0008408">
    <property type="term" value="F:3'-5' exonuclease activity"/>
    <property type="evidence" value="ECO:0007669"/>
    <property type="project" value="InterPro"/>
</dbReference>
<name>A0AAD5Z0U5_9POAL</name>
<dbReference type="GO" id="GO:0003676">
    <property type="term" value="F:nucleic acid binding"/>
    <property type="evidence" value="ECO:0007669"/>
    <property type="project" value="InterPro"/>
</dbReference>
<gene>
    <name evidence="4" type="ORF">LUZ61_014099</name>
</gene>
<dbReference type="SMART" id="SM00474">
    <property type="entry name" value="35EXOc"/>
    <property type="match status" value="1"/>
</dbReference>
<dbReference type="GO" id="GO:0005634">
    <property type="term" value="C:nucleus"/>
    <property type="evidence" value="ECO:0007669"/>
    <property type="project" value="TreeGrafter"/>
</dbReference>
<dbReference type="InterPro" id="IPR012337">
    <property type="entry name" value="RNaseH-like_sf"/>
</dbReference>
<feature type="domain" description="3'-5' exonuclease" evidence="3">
    <location>
        <begin position="29"/>
        <end position="208"/>
    </location>
</feature>
<evidence type="ECO:0000256" key="2">
    <source>
        <dbReference type="ARBA" id="ARBA00022801"/>
    </source>
</evidence>
<keyword evidence="2" id="KW-0378">Hydrolase</keyword>
<dbReference type="EMBL" id="JAMRDG010000002">
    <property type="protein sequence ID" value="KAJ3684935.1"/>
    <property type="molecule type" value="Genomic_DNA"/>
</dbReference>
<keyword evidence="5" id="KW-1185">Reference proteome</keyword>
<keyword evidence="1" id="KW-0540">Nuclease</keyword>
<dbReference type="CDD" id="cd06141">
    <property type="entry name" value="WRN_exo"/>
    <property type="match status" value="1"/>
</dbReference>
<dbReference type="InterPro" id="IPR002562">
    <property type="entry name" value="3'-5'_exonuclease_dom"/>
</dbReference>
<proteinExistence type="predicted"/>
<protein>
    <recommendedName>
        <fullName evidence="3">3'-5' exonuclease domain-containing protein</fullName>
    </recommendedName>
</protein>
<dbReference type="GO" id="GO:0006139">
    <property type="term" value="P:nucleobase-containing compound metabolic process"/>
    <property type="evidence" value="ECO:0007669"/>
    <property type="project" value="InterPro"/>
</dbReference>
<evidence type="ECO:0000313" key="5">
    <source>
        <dbReference type="Proteomes" id="UP001210211"/>
    </source>
</evidence>
<dbReference type="Pfam" id="PF01612">
    <property type="entry name" value="DNA_pol_A_exo1"/>
    <property type="match status" value="1"/>
</dbReference>
<dbReference type="InterPro" id="IPR036397">
    <property type="entry name" value="RNaseH_sf"/>
</dbReference>
<accession>A0AAD5Z0U5</accession>
<dbReference type="Proteomes" id="UP001210211">
    <property type="component" value="Unassembled WGS sequence"/>
</dbReference>
<sequence>MGIFYDHTSATYIISVGDHTINATVTGSGDEAADWIKYILWIHRYRLDRLIVGLDIEWCPHGWHGTFGQNPPALLQLCVGHRCLVFQLIHCNFIPEQLCEFLSDDRFRFLGVGIEDDLQKLRANYDLEVENWDDLRYLAADATGQRAMRQWGLQSLVREFMGVNMDKPRRVCLSDWGSYSLTEEQIEYASLDAFTSFEVGRRLVTGDY</sequence>
<comment type="caution">
    <text evidence="4">The sequence shown here is derived from an EMBL/GenBank/DDBJ whole genome shotgun (WGS) entry which is preliminary data.</text>
</comment>
<evidence type="ECO:0000313" key="4">
    <source>
        <dbReference type="EMBL" id="KAJ3684935.1"/>
    </source>
</evidence>
<dbReference type="AlphaFoldDB" id="A0AAD5Z0U5"/>
<organism evidence="4 5">
    <name type="scientific">Rhynchospora tenuis</name>
    <dbReference type="NCBI Taxonomy" id="198213"/>
    <lineage>
        <taxon>Eukaryota</taxon>
        <taxon>Viridiplantae</taxon>
        <taxon>Streptophyta</taxon>
        <taxon>Embryophyta</taxon>
        <taxon>Tracheophyta</taxon>
        <taxon>Spermatophyta</taxon>
        <taxon>Magnoliopsida</taxon>
        <taxon>Liliopsida</taxon>
        <taxon>Poales</taxon>
        <taxon>Cyperaceae</taxon>
        <taxon>Cyperoideae</taxon>
        <taxon>Rhynchosporeae</taxon>
        <taxon>Rhynchospora</taxon>
    </lineage>
</organism>
<dbReference type="Gene3D" id="3.30.420.10">
    <property type="entry name" value="Ribonuclease H-like superfamily/Ribonuclease H"/>
    <property type="match status" value="1"/>
</dbReference>
<dbReference type="GO" id="GO:0005737">
    <property type="term" value="C:cytoplasm"/>
    <property type="evidence" value="ECO:0007669"/>
    <property type="project" value="TreeGrafter"/>
</dbReference>
<dbReference type="SUPFAM" id="SSF53098">
    <property type="entry name" value="Ribonuclease H-like"/>
    <property type="match status" value="1"/>
</dbReference>
<dbReference type="FunFam" id="3.30.420.10:FF:000054">
    <property type="entry name" value="Werner Syndrome-like exonuclease"/>
    <property type="match status" value="1"/>
</dbReference>